<dbReference type="InterPro" id="IPR006059">
    <property type="entry name" value="SBP"/>
</dbReference>
<keyword evidence="3 5" id="KW-0732">Signal</keyword>
<dbReference type="InterPro" id="IPR006061">
    <property type="entry name" value="SBP_1_CS"/>
</dbReference>
<keyword evidence="2" id="KW-0813">Transport</keyword>
<accession>A0ABW1V4Z6</accession>
<dbReference type="Proteomes" id="UP001596233">
    <property type="component" value="Unassembled WGS sequence"/>
</dbReference>
<organism evidence="6 7">
    <name type="scientific">Paenibacillus septentrionalis</name>
    <dbReference type="NCBI Taxonomy" id="429342"/>
    <lineage>
        <taxon>Bacteria</taxon>
        <taxon>Bacillati</taxon>
        <taxon>Bacillota</taxon>
        <taxon>Bacilli</taxon>
        <taxon>Bacillales</taxon>
        <taxon>Paenibacillaceae</taxon>
        <taxon>Paenibacillus</taxon>
    </lineage>
</organism>
<evidence type="ECO:0000313" key="7">
    <source>
        <dbReference type="Proteomes" id="UP001596233"/>
    </source>
</evidence>
<dbReference type="RefSeq" id="WP_379232828.1">
    <property type="nucleotide sequence ID" value="NZ_JBHSTE010000002.1"/>
</dbReference>
<dbReference type="PANTHER" id="PTHR30061">
    <property type="entry name" value="MALTOSE-BINDING PERIPLASMIC PROTEIN"/>
    <property type="match status" value="1"/>
</dbReference>
<evidence type="ECO:0000256" key="3">
    <source>
        <dbReference type="ARBA" id="ARBA00022729"/>
    </source>
</evidence>
<feature type="compositionally biased region" description="Polar residues" evidence="4">
    <location>
        <begin position="24"/>
        <end position="51"/>
    </location>
</feature>
<feature type="region of interest" description="Disordered" evidence="4">
    <location>
        <begin position="24"/>
        <end position="54"/>
    </location>
</feature>
<evidence type="ECO:0000313" key="6">
    <source>
        <dbReference type="EMBL" id="MFC6332450.1"/>
    </source>
</evidence>
<keyword evidence="7" id="KW-1185">Reference proteome</keyword>
<proteinExistence type="inferred from homology"/>
<dbReference type="Gene3D" id="3.40.190.10">
    <property type="entry name" value="Periplasmic binding protein-like II"/>
    <property type="match status" value="2"/>
</dbReference>
<gene>
    <name evidence="6" type="ORF">ACFP56_07415</name>
</gene>
<dbReference type="PROSITE" id="PS51257">
    <property type="entry name" value="PROKAR_LIPOPROTEIN"/>
    <property type="match status" value="1"/>
</dbReference>
<comment type="similarity">
    <text evidence="1">Belongs to the bacterial solute-binding protein 1 family.</text>
</comment>
<dbReference type="EMBL" id="JBHSTE010000002">
    <property type="protein sequence ID" value="MFC6332450.1"/>
    <property type="molecule type" value="Genomic_DNA"/>
</dbReference>
<dbReference type="SUPFAM" id="SSF53850">
    <property type="entry name" value="Periplasmic binding protein-like II"/>
    <property type="match status" value="1"/>
</dbReference>
<feature type="chain" id="PRO_5045614533" evidence="5">
    <location>
        <begin position="20"/>
        <end position="447"/>
    </location>
</feature>
<dbReference type="PANTHER" id="PTHR30061:SF50">
    <property type="entry name" value="MALTOSE_MALTODEXTRIN-BINDING PERIPLASMIC PROTEIN"/>
    <property type="match status" value="1"/>
</dbReference>
<evidence type="ECO:0000256" key="1">
    <source>
        <dbReference type="ARBA" id="ARBA00008520"/>
    </source>
</evidence>
<name>A0ABW1V4Z6_9BACL</name>
<evidence type="ECO:0000256" key="5">
    <source>
        <dbReference type="SAM" id="SignalP"/>
    </source>
</evidence>
<evidence type="ECO:0000256" key="2">
    <source>
        <dbReference type="ARBA" id="ARBA00022448"/>
    </source>
</evidence>
<dbReference type="PROSITE" id="PS01037">
    <property type="entry name" value="SBP_BACTERIAL_1"/>
    <property type="match status" value="1"/>
</dbReference>
<comment type="caution">
    <text evidence="6">The sequence shown here is derived from an EMBL/GenBank/DDBJ whole genome shotgun (WGS) entry which is preliminary data.</text>
</comment>
<sequence>MKKLSWVMLVLVFSLVVSACGSNSTNNGSNAKNDSTPTNNQGDQNAAQSGSDNEEVKITILNSKSEIHTQMTEAGQQFSSAFPHIEVEVISTTQDQSPVERASSLYASGNPATITMLDTGDIEKFADKALDLSNEQWVSEQAQQFLIDGKTISFPFAVEGYGLIYNKEVLDNVSGGSFDPATINTTAKLEKLFQSIEQAGIVPLYIGSMDWSLGNHFLAISYATQGDTDVKGFIEVLKQGNADLINNSSFNGLLDTFDVMKNYNGGKADPMAVIYEQSTAAVAKGEAAMTFNGNWLITELLKSNPEGEYGFIPVPISNNEGDHANSSVAVGATKQFFVDAEKSTPAQQEAAKQFLNWLVYEAEGQDFLVNKANVIPAFKNIELELNNSLAIAINEYNLAGKSIEFAGNFVPGDHWKVLGASMQKYLADRADRSALATEIEEYWKSIQ</sequence>
<evidence type="ECO:0000256" key="4">
    <source>
        <dbReference type="SAM" id="MobiDB-lite"/>
    </source>
</evidence>
<protein>
    <submittedName>
        <fullName evidence="6">ABC transporter substrate-binding protein</fullName>
    </submittedName>
</protein>
<feature type="signal peptide" evidence="5">
    <location>
        <begin position="1"/>
        <end position="19"/>
    </location>
</feature>
<dbReference type="Pfam" id="PF13416">
    <property type="entry name" value="SBP_bac_8"/>
    <property type="match status" value="1"/>
</dbReference>
<reference evidence="7" key="1">
    <citation type="journal article" date="2019" name="Int. J. Syst. Evol. Microbiol.">
        <title>The Global Catalogue of Microorganisms (GCM) 10K type strain sequencing project: providing services to taxonomists for standard genome sequencing and annotation.</title>
        <authorList>
            <consortium name="The Broad Institute Genomics Platform"/>
            <consortium name="The Broad Institute Genome Sequencing Center for Infectious Disease"/>
            <person name="Wu L."/>
            <person name="Ma J."/>
        </authorList>
    </citation>
    <scope>NUCLEOTIDE SEQUENCE [LARGE SCALE GENOMIC DNA]</scope>
    <source>
        <strain evidence="7">PCU 280</strain>
    </source>
</reference>